<evidence type="ECO:0000256" key="7">
    <source>
        <dbReference type="ARBA" id="ARBA00022723"/>
    </source>
</evidence>
<keyword evidence="6 13" id="KW-0812">Transmembrane</keyword>
<evidence type="ECO:0000256" key="13">
    <source>
        <dbReference type="SAM" id="Phobius"/>
    </source>
</evidence>
<feature type="transmembrane region" description="Helical" evidence="13">
    <location>
        <begin position="98"/>
        <end position="122"/>
    </location>
</feature>
<dbReference type="InterPro" id="IPR008915">
    <property type="entry name" value="Peptidase_M50"/>
</dbReference>
<feature type="domain" description="Peptidase M50" evidence="14">
    <location>
        <begin position="135"/>
        <end position="194"/>
    </location>
</feature>
<organism evidence="15 16">
    <name type="scientific">Rhodovarius crocodyli</name>
    <dbReference type="NCBI Taxonomy" id="1979269"/>
    <lineage>
        <taxon>Bacteria</taxon>
        <taxon>Pseudomonadati</taxon>
        <taxon>Pseudomonadota</taxon>
        <taxon>Alphaproteobacteria</taxon>
        <taxon>Acetobacterales</taxon>
        <taxon>Roseomonadaceae</taxon>
        <taxon>Rhodovarius</taxon>
    </lineage>
</organism>
<dbReference type="OrthoDB" id="9800627at2"/>
<name>A0A437MIC7_9PROT</name>
<protein>
    <submittedName>
        <fullName evidence="15">Site-2 protease family protein</fullName>
    </submittedName>
</protein>
<dbReference type="InterPro" id="IPR044537">
    <property type="entry name" value="Rip2-like"/>
</dbReference>
<comment type="cofactor">
    <cofactor evidence="1">
        <name>Zn(2+)</name>
        <dbReference type="ChEBI" id="CHEBI:29105"/>
    </cofactor>
</comment>
<evidence type="ECO:0000256" key="8">
    <source>
        <dbReference type="ARBA" id="ARBA00022801"/>
    </source>
</evidence>
<keyword evidence="12 13" id="KW-0472">Membrane</keyword>
<comment type="caution">
    <text evidence="15">The sequence shown here is derived from an EMBL/GenBank/DDBJ whole genome shotgun (WGS) entry which is preliminary data.</text>
</comment>
<dbReference type="PANTHER" id="PTHR35864:SF1">
    <property type="entry name" value="ZINC METALLOPROTEASE YWHC-RELATED"/>
    <property type="match status" value="1"/>
</dbReference>
<evidence type="ECO:0000256" key="11">
    <source>
        <dbReference type="ARBA" id="ARBA00023049"/>
    </source>
</evidence>
<evidence type="ECO:0000313" key="15">
    <source>
        <dbReference type="EMBL" id="RVT97391.1"/>
    </source>
</evidence>
<feature type="transmembrane region" description="Helical" evidence="13">
    <location>
        <begin position="58"/>
        <end position="77"/>
    </location>
</feature>
<dbReference type="EMBL" id="SACL01000002">
    <property type="protein sequence ID" value="RVT97391.1"/>
    <property type="molecule type" value="Genomic_DNA"/>
</dbReference>
<reference evidence="15 16" key="1">
    <citation type="submission" date="2019-01" db="EMBL/GenBank/DDBJ databases">
        <authorList>
            <person name="Chen W.-M."/>
        </authorList>
    </citation>
    <scope>NUCLEOTIDE SEQUENCE [LARGE SCALE GENOMIC DNA]</scope>
    <source>
        <strain evidence="15 16">CCP-6</strain>
    </source>
</reference>
<dbReference type="AlphaFoldDB" id="A0A437MIC7"/>
<dbReference type="Pfam" id="PF02163">
    <property type="entry name" value="Peptidase_M50"/>
    <property type="match status" value="1"/>
</dbReference>
<comment type="subcellular location">
    <subcellularLocation>
        <location evidence="2">Cell membrane</location>
        <topology evidence="2">Multi-pass membrane protein</topology>
    </subcellularLocation>
</comment>
<evidence type="ECO:0000256" key="2">
    <source>
        <dbReference type="ARBA" id="ARBA00004651"/>
    </source>
</evidence>
<accession>A0A437MIC7</accession>
<evidence type="ECO:0000256" key="4">
    <source>
        <dbReference type="ARBA" id="ARBA00022475"/>
    </source>
</evidence>
<sequence length="228" mass="24576">MPDWLPEVLAAVFATIIAITFHEAAHGYAAEALGDPTARERGRVTLNPIKHVDPIGTVVLPGILLIGQLLTIGRVEAMIGWAKPVPVDFMRLRNPRWGMLWVAAAGPAMNVLLAYVAALSAHLAGFADPPTATIIYRAVALFMIVNLVLAAFNMLPIPPLDGGRIVTALLPWRLALPFARTERYGLLIVIGLIVVAPRVFPGFDPMDWLLANMVSPIFNLVLRAAGQG</sequence>
<keyword evidence="8" id="KW-0378">Hydrolase</keyword>
<proteinExistence type="inferred from homology"/>
<evidence type="ECO:0000259" key="14">
    <source>
        <dbReference type="Pfam" id="PF02163"/>
    </source>
</evidence>
<dbReference type="GO" id="GO:0008237">
    <property type="term" value="F:metallopeptidase activity"/>
    <property type="evidence" value="ECO:0007669"/>
    <property type="project" value="UniProtKB-KW"/>
</dbReference>
<dbReference type="Proteomes" id="UP000282957">
    <property type="component" value="Unassembled WGS sequence"/>
</dbReference>
<dbReference type="GO" id="GO:0046872">
    <property type="term" value="F:metal ion binding"/>
    <property type="evidence" value="ECO:0007669"/>
    <property type="project" value="UniProtKB-KW"/>
</dbReference>
<keyword evidence="11" id="KW-0482">Metalloprotease</keyword>
<feature type="transmembrane region" description="Helical" evidence="13">
    <location>
        <begin position="134"/>
        <end position="155"/>
    </location>
</feature>
<evidence type="ECO:0000256" key="12">
    <source>
        <dbReference type="ARBA" id="ARBA00023136"/>
    </source>
</evidence>
<dbReference type="GO" id="GO:0006508">
    <property type="term" value="P:proteolysis"/>
    <property type="evidence" value="ECO:0007669"/>
    <property type="project" value="UniProtKB-KW"/>
</dbReference>
<dbReference type="CDD" id="cd06158">
    <property type="entry name" value="S2P-M50_like_1"/>
    <property type="match status" value="1"/>
</dbReference>
<evidence type="ECO:0000256" key="3">
    <source>
        <dbReference type="ARBA" id="ARBA00007931"/>
    </source>
</evidence>
<keyword evidence="16" id="KW-1185">Reference proteome</keyword>
<gene>
    <name evidence="15" type="ORF">EOD42_06030</name>
</gene>
<dbReference type="PANTHER" id="PTHR35864">
    <property type="entry name" value="ZINC METALLOPROTEASE MJ0611-RELATED"/>
    <property type="match status" value="1"/>
</dbReference>
<keyword evidence="7" id="KW-0479">Metal-binding</keyword>
<keyword evidence="9" id="KW-0862">Zinc</keyword>
<evidence type="ECO:0000256" key="5">
    <source>
        <dbReference type="ARBA" id="ARBA00022670"/>
    </source>
</evidence>
<keyword evidence="5 15" id="KW-0645">Protease</keyword>
<evidence type="ECO:0000256" key="9">
    <source>
        <dbReference type="ARBA" id="ARBA00022833"/>
    </source>
</evidence>
<evidence type="ECO:0000256" key="6">
    <source>
        <dbReference type="ARBA" id="ARBA00022692"/>
    </source>
</evidence>
<keyword evidence="4" id="KW-1003">Cell membrane</keyword>
<dbReference type="RefSeq" id="WP_127786619.1">
    <property type="nucleotide sequence ID" value="NZ_SACL01000002.1"/>
</dbReference>
<evidence type="ECO:0000256" key="1">
    <source>
        <dbReference type="ARBA" id="ARBA00001947"/>
    </source>
</evidence>
<evidence type="ECO:0000313" key="16">
    <source>
        <dbReference type="Proteomes" id="UP000282957"/>
    </source>
</evidence>
<dbReference type="InterPro" id="IPR052348">
    <property type="entry name" value="Metallopeptidase_M50B"/>
</dbReference>
<evidence type="ECO:0000256" key="10">
    <source>
        <dbReference type="ARBA" id="ARBA00022989"/>
    </source>
</evidence>
<dbReference type="GO" id="GO:0005886">
    <property type="term" value="C:plasma membrane"/>
    <property type="evidence" value="ECO:0007669"/>
    <property type="project" value="UniProtKB-SubCell"/>
</dbReference>
<feature type="transmembrane region" description="Helical" evidence="13">
    <location>
        <begin position="184"/>
        <end position="203"/>
    </location>
</feature>
<keyword evidence="10 13" id="KW-1133">Transmembrane helix</keyword>
<comment type="similarity">
    <text evidence="3">Belongs to the peptidase M50B family.</text>
</comment>